<evidence type="ECO:0000256" key="5">
    <source>
        <dbReference type="ARBA" id="ARBA00023136"/>
    </source>
</evidence>
<dbReference type="PANTHER" id="PTHR13906:SF4">
    <property type="entry name" value="LYSOPHOSPHOLIPID ACYLTRANSFERASE 6"/>
    <property type="match status" value="1"/>
</dbReference>
<dbReference type="Pfam" id="PF03062">
    <property type="entry name" value="MBOAT"/>
    <property type="match status" value="1"/>
</dbReference>
<dbReference type="OrthoDB" id="286734at2759"/>
<name>A7A2C0_YEAS7</name>
<dbReference type="GO" id="GO:0003841">
    <property type="term" value="F:1-acylglycerol-3-phosphate O-acyltransferase activity"/>
    <property type="evidence" value="ECO:0007669"/>
    <property type="project" value="TreeGrafter"/>
</dbReference>
<dbReference type="GO" id="GO:0046474">
    <property type="term" value="P:glycerophospholipid biosynthetic process"/>
    <property type="evidence" value="ECO:0007669"/>
    <property type="project" value="TreeGrafter"/>
</dbReference>
<dbReference type="GO" id="GO:0047184">
    <property type="term" value="F:1-acylglycerophosphocholine O-acyltransferase activity"/>
    <property type="evidence" value="ECO:0007669"/>
    <property type="project" value="TreeGrafter"/>
</dbReference>
<dbReference type="EMBL" id="AAFW02000202">
    <property type="protein sequence ID" value="EDN59070.1"/>
    <property type="molecule type" value="Genomic_DNA"/>
</dbReference>
<keyword evidence="4 7" id="KW-1133">Transmembrane helix</keyword>
<accession>A7A2C0</accession>
<gene>
    <name evidence="8" type="ORF">SCY_4290</name>
</gene>
<reference evidence="8 9" key="1">
    <citation type="journal article" date="2007" name="Proc. Natl. Acad. Sci. U.S.A.">
        <title>Genome sequencing and comparative analysis of Saccharomyces cerevisiae strain YJM789.</title>
        <authorList>
            <person name="Wei W."/>
            <person name="McCusker J.H."/>
            <person name="Hyman R.W."/>
            <person name="Jones T."/>
            <person name="Ning Y."/>
            <person name="Cao Z."/>
            <person name="Gu Z."/>
            <person name="Bruno D."/>
            <person name="Miranda M."/>
            <person name="Nguyen M."/>
            <person name="Wilhelmy J."/>
            <person name="Komp C."/>
            <person name="Tamse R."/>
            <person name="Wang X."/>
            <person name="Jia P."/>
            <person name="Luedi P."/>
            <person name="Oefner P.J."/>
            <person name="David L."/>
            <person name="Dietrich F.S."/>
            <person name="Li Y."/>
            <person name="Davis R.W."/>
            <person name="Steinmetz L.M."/>
        </authorList>
    </citation>
    <scope>NUCLEOTIDE SEQUENCE [LARGE SCALE GENOMIC DNA]</scope>
    <source>
        <strain evidence="8 9">YJM789</strain>
    </source>
</reference>
<keyword evidence="3 7" id="KW-0812">Transmembrane</keyword>
<keyword evidence="2" id="KW-0808">Transferase</keyword>
<dbReference type="Proteomes" id="UP000007060">
    <property type="component" value="Unassembled WGS sequence"/>
</dbReference>
<organism evidence="8 9">
    <name type="scientific">Saccharomyces cerevisiae (strain YJM789)</name>
    <name type="common">Baker's yeast</name>
    <dbReference type="NCBI Taxonomy" id="307796"/>
    <lineage>
        <taxon>Eukaryota</taxon>
        <taxon>Fungi</taxon>
        <taxon>Dikarya</taxon>
        <taxon>Ascomycota</taxon>
        <taxon>Saccharomycotina</taxon>
        <taxon>Saccharomycetes</taxon>
        <taxon>Saccharomycetales</taxon>
        <taxon>Saccharomycetaceae</taxon>
        <taxon>Saccharomyces</taxon>
    </lineage>
</organism>
<dbReference type="PANTHER" id="PTHR13906">
    <property type="entry name" value="PORCUPINE"/>
    <property type="match status" value="1"/>
</dbReference>
<evidence type="ECO:0000256" key="4">
    <source>
        <dbReference type="ARBA" id="ARBA00022989"/>
    </source>
</evidence>
<dbReference type="AlphaFoldDB" id="A7A2C0"/>
<evidence type="ECO:0000313" key="9">
    <source>
        <dbReference type="Proteomes" id="UP000007060"/>
    </source>
</evidence>
<feature type="transmembrane region" description="Helical" evidence="7">
    <location>
        <begin position="233"/>
        <end position="251"/>
    </location>
</feature>
<evidence type="ECO:0000256" key="7">
    <source>
        <dbReference type="SAM" id="Phobius"/>
    </source>
</evidence>
<comment type="caution">
    <text evidence="8">The sequence shown here is derived from an EMBL/GenBank/DDBJ whole genome shotgun (WGS) entry which is preliminary data.</text>
</comment>
<dbReference type="GO" id="GO:0016020">
    <property type="term" value="C:membrane"/>
    <property type="evidence" value="ECO:0007669"/>
    <property type="project" value="UniProtKB-SubCell"/>
</dbReference>
<comment type="subcellular location">
    <subcellularLocation>
        <location evidence="1">Membrane</location>
        <topology evidence="1">Multi-pass membrane protein</topology>
    </subcellularLocation>
</comment>
<dbReference type="GO" id="GO:0030258">
    <property type="term" value="P:lipid modification"/>
    <property type="evidence" value="ECO:0007669"/>
    <property type="project" value="TreeGrafter"/>
</dbReference>
<dbReference type="HOGENOM" id="CLU_1131365_0_0_1"/>
<feature type="transmembrane region" description="Helical" evidence="7">
    <location>
        <begin position="12"/>
        <end position="35"/>
    </location>
</feature>
<feature type="non-terminal residue" evidence="8">
    <location>
        <position position="299"/>
    </location>
</feature>
<proteinExistence type="predicted"/>
<protein>
    <submittedName>
        <fullName evidence="8">Uncharacterized protein</fullName>
    </submittedName>
</protein>
<evidence type="ECO:0000256" key="6">
    <source>
        <dbReference type="ARBA" id="ARBA00023315"/>
    </source>
</evidence>
<evidence type="ECO:0000256" key="2">
    <source>
        <dbReference type="ARBA" id="ARBA00022679"/>
    </source>
</evidence>
<feature type="transmembrane region" description="Helical" evidence="7">
    <location>
        <begin position="271"/>
        <end position="289"/>
    </location>
</feature>
<dbReference type="GO" id="GO:0005783">
    <property type="term" value="C:endoplasmic reticulum"/>
    <property type="evidence" value="ECO:0007669"/>
    <property type="project" value="TreeGrafter"/>
</dbReference>
<evidence type="ECO:0000256" key="1">
    <source>
        <dbReference type="ARBA" id="ARBA00004141"/>
    </source>
</evidence>
<evidence type="ECO:0000313" key="8">
    <source>
        <dbReference type="EMBL" id="EDN59070.1"/>
    </source>
</evidence>
<keyword evidence="5 7" id="KW-0472">Membrane</keyword>
<evidence type="ECO:0000256" key="3">
    <source>
        <dbReference type="ARBA" id="ARBA00022692"/>
    </source>
</evidence>
<dbReference type="InterPro" id="IPR049941">
    <property type="entry name" value="LPLAT_7/PORCN-like"/>
</dbReference>
<dbReference type="InterPro" id="IPR004299">
    <property type="entry name" value="MBOAT_fam"/>
</dbReference>
<keyword evidence="6" id="KW-0012">Acyltransferase</keyword>
<sequence>MYNPVDAVLTKIITNYGIDSFTLRYAICLLGSFPLNAILKRIPEKRIGLKCCFIISMSMFYLFGVLNLVSGFRTLFISTMFTYLISRFYRSKFMPHLNFMFVMGHLAINHIHAQFLNEQTQTTVDITSSQMVLAMKLTSFAWSYYDGSCTSESDFKDLTEHQKSRAVRGHPPLLKFLAYAFFYSTLLTGPSFDYADFDSWLNCEMFRDLPESKKPMRRHHPGERRQIPKNGKLALWKVVQGLAWMILSTLGMKHFPVKYVLDKDGFPTRSFIFRIHYLFLLGFIHRFKYYAAWTISEGS</sequence>